<dbReference type="AlphaFoldDB" id="A0A8K0VDJ7"/>
<dbReference type="InterPro" id="IPR055140">
    <property type="entry name" value="Thiolase_C_2"/>
</dbReference>
<dbReference type="GO" id="GO:0003988">
    <property type="term" value="F:acetyl-CoA C-acyltransferase activity"/>
    <property type="evidence" value="ECO:0007669"/>
    <property type="project" value="UniProtKB-ARBA"/>
</dbReference>
<proteinExistence type="predicted"/>
<dbReference type="Pfam" id="PF00108">
    <property type="entry name" value="Thiolase_N"/>
    <property type="match status" value="1"/>
</dbReference>
<dbReference type="InterPro" id="IPR016039">
    <property type="entry name" value="Thiolase-like"/>
</dbReference>
<dbReference type="InterPro" id="IPR020616">
    <property type="entry name" value="Thiolase_N"/>
</dbReference>
<evidence type="ECO:0000259" key="2">
    <source>
        <dbReference type="Pfam" id="PF22691"/>
    </source>
</evidence>
<evidence type="ECO:0000313" key="3">
    <source>
        <dbReference type="EMBL" id="MBL4919131.1"/>
    </source>
</evidence>
<protein>
    <submittedName>
        <fullName evidence="3">Thiolase family protein</fullName>
    </submittedName>
</protein>
<dbReference type="CDD" id="cd00829">
    <property type="entry name" value="SCP-x_thiolase"/>
    <property type="match status" value="1"/>
</dbReference>
<dbReference type="InterPro" id="IPR002155">
    <property type="entry name" value="Thiolase"/>
</dbReference>
<dbReference type="EMBL" id="JAESVN010000013">
    <property type="protein sequence ID" value="MBL4919131.1"/>
    <property type="molecule type" value="Genomic_DNA"/>
</dbReference>
<dbReference type="Gene3D" id="3.40.47.10">
    <property type="match status" value="1"/>
</dbReference>
<feature type="domain" description="Thiolase N-terminal" evidence="1">
    <location>
        <begin position="5"/>
        <end position="207"/>
    </location>
</feature>
<comment type="caution">
    <text evidence="3">The sequence shown here is derived from an EMBL/GenBank/DDBJ whole genome shotgun (WGS) entry which is preliminary data.</text>
</comment>
<evidence type="ECO:0000313" key="4">
    <source>
        <dbReference type="Proteomes" id="UP000648908"/>
    </source>
</evidence>
<feature type="domain" description="Thiolase C-terminal" evidence="2">
    <location>
        <begin position="285"/>
        <end position="409"/>
    </location>
</feature>
<dbReference type="PANTHER" id="PTHR42870:SF1">
    <property type="entry name" value="NON-SPECIFIC LIPID-TRANSFER PROTEIN-LIKE 2"/>
    <property type="match status" value="1"/>
</dbReference>
<dbReference type="Proteomes" id="UP000648908">
    <property type="component" value="Unassembled WGS sequence"/>
</dbReference>
<organism evidence="3 4">
    <name type="scientific">Szabonella alba</name>
    <dbReference type="NCBI Taxonomy" id="2804194"/>
    <lineage>
        <taxon>Bacteria</taxon>
        <taxon>Pseudomonadati</taxon>
        <taxon>Pseudomonadota</taxon>
        <taxon>Alphaproteobacteria</taxon>
        <taxon>Rhodobacterales</taxon>
        <taxon>Paracoccaceae</taxon>
        <taxon>Szabonella</taxon>
    </lineage>
</organism>
<dbReference type="Pfam" id="PF22691">
    <property type="entry name" value="Thiolase_C_1"/>
    <property type="match status" value="1"/>
</dbReference>
<dbReference type="RefSeq" id="WP_202690111.1">
    <property type="nucleotide sequence ID" value="NZ_JAESVN010000013.1"/>
</dbReference>
<name>A0A8K0VDJ7_9RHOB</name>
<dbReference type="PIRSF" id="PIRSF000429">
    <property type="entry name" value="Ac-CoA_Ac_transf"/>
    <property type="match status" value="1"/>
</dbReference>
<sequence length="418" mass="44245">MSNAYIVGIGMSRFGRFKDQTIKSLTRTAVTAALQDCGATDTDIDAAFFGNVSQSFMEGQHMVPGQVALRAMGFERTPVTNIENACASSSTALNAAFAHVKAGLADITLAVGAERMSADKIKGFNVFDGAWDVTMADETAEGLAYLGAGLDVPADRMAEAEQRSLFMDVYASLARYHMKTYGTTERHLAAIASKNHNHSQHNPLAQYQMPMSVDEVLASRMITYPLTLAMCAPISDGAAAAVICNEEGLRKLGLEPGASGRAVAIRASVVGGGTNREPEQLDQQICRLGALRAYDMAGLSPQDIDLAELHDASAFAEVQQSEHMGFFEYGQGGFAAERGETTVGGRIPINTSGGLECRGHPIGATGLAQIHELVTQLRGEAGQRQVEGARFALAENGGGFHRNEEAVVLITILGCPGA</sequence>
<gene>
    <name evidence="3" type="ORF">JL811_18060</name>
</gene>
<reference evidence="3" key="1">
    <citation type="submission" date="2021-01" db="EMBL/GenBank/DDBJ databases">
        <title>Tabrizicola alba sp. nov. a motile alkaliphilic bacterium isolated from a soda lake.</title>
        <authorList>
            <person name="Szuroczki S."/>
            <person name="Abbaszade G."/>
            <person name="Schumann P."/>
            <person name="Toth E."/>
        </authorList>
    </citation>
    <scope>NUCLEOTIDE SEQUENCE</scope>
    <source>
        <strain evidence="3">DMG-N-6</strain>
    </source>
</reference>
<evidence type="ECO:0000259" key="1">
    <source>
        <dbReference type="Pfam" id="PF00108"/>
    </source>
</evidence>
<dbReference type="SUPFAM" id="SSF53901">
    <property type="entry name" value="Thiolase-like"/>
    <property type="match status" value="2"/>
</dbReference>
<dbReference type="PANTHER" id="PTHR42870">
    <property type="entry name" value="ACETYL-COA C-ACETYLTRANSFERASE"/>
    <property type="match status" value="1"/>
</dbReference>
<keyword evidence="4" id="KW-1185">Reference proteome</keyword>
<accession>A0A8K0VDJ7</accession>